<feature type="transmembrane region" description="Helical" evidence="1">
    <location>
        <begin position="171"/>
        <end position="190"/>
    </location>
</feature>
<proteinExistence type="predicted"/>
<feature type="transmembrane region" description="Helical" evidence="1">
    <location>
        <begin position="210"/>
        <end position="231"/>
    </location>
</feature>
<protein>
    <submittedName>
        <fullName evidence="2">3-deoxy-D-manno-octulosonic acid transferase</fullName>
    </submittedName>
</protein>
<keyword evidence="1" id="KW-0472">Membrane</keyword>
<dbReference type="AlphaFoldDB" id="A0A1S2CZ56"/>
<feature type="transmembrane region" description="Helical" evidence="1">
    <location>
        <begin position="86"/>
        <end position="107"/>
    </location>
</feature>
<comment type="caution">
    <text evidence="2">The sequence shown here is derived from an EMBL/GenBank/DDBJ whole genome shotgun (WGS) entry which is preliminary data.</text>
</comment>
<reference evidence="2 3" key="1">
    <citation type="submission" date="2016-09" db="EMBL/GenBank/DDBJ databases">
        <title>Draft Genome Sequence of Aeromonas sobria Strain 08005, Isolated from Sick Rana catesbeiana.</title>
        <authorList>
            <person name="Yang Q."/>
        </authorList>
    </citation>
    <scope>NUCLEOTIDE SEQUENCE [LARGE SCALE GENOMIC DNA]</scope>
    <source>
        <strain evidence="2 3">08005</strain>
    </source>
</reference>
<keyword evidence="1" id="KW-0812">Transmembrane</keyword>
<organism evidence="2 3">
    <name type="scientific">Aeromonas sobria</name>
    <dbReference type="NCBI Taxonomy" id="646"/>
    <lineage>
        <taxon>Bacteria</taxon>
        <taxon>Pseudomonadati</taxon>
        <taxon>Pseudomonadota</taxon>
        <taxon>Gammaproteobacteria</taxon>
        <taxon>Aeromonadales</taxon>
        <taxon>Aeromonadaceae</taxon>
        <taxon>Aeromonas</taxon>
    </lineage>
</organism>
<dbReference type="GO" id="GO:0016740">
    <property type="term" value="F:transferase activity"/>
    <property type="evidence" value="ECO:0007669"/>
    <property type="project" value="UniProtKB-KW"/>
</dbReference>
<feature type="transmembrane region" description="Helical" evidence="1">
    <location>
        <begin position="119"/>
        <end position="140"/>
    </location>
</feature>
<feature type="transmembrane region" description="Helical" evidence="1">
    <location>
        <begin position="251"/>
        <end position="270"/>
    </location>
</feature>
<keyword evidence="1" id="KW-1133">Transmembrane helix</keyword>
<feature type="transmembrane region" description="Helical" evidence="1">
    <location>
        <begin position="347"/>
        <end position="366"/>
    </location>
</feature>
<feature type="transmembrane region" description="Helical" evidence="1">
    <location>
        <begin position="400"/>
        <end position="419"/>
    </location>
</feature>
<evidence type="ECO:0000256" key="1">
    <source>
        <dbReference type="SAM" id="Phobius"/>
    </source>
</evidence>
<dbReference type="EMBL" id="MKFU01000008">
    <property type="protein sequence ID" value="OHY93886.1"/>
    <property type="molecule type" value="Genomic_DNA"/>
</dbReference>
<accession>A0A1S2CZ56</accession>
<name>A0A1S2CZ56_AERSO</name>
<dbReference type="STRING" id="646.BJD16_11365"/>
<feature type="transmembrane region" description="Helical" evidence="1">
    <location>
        <begin position="302"/>
        <end position="326"/>
    </location>
</feature>
<gene>
    <name evidence="2" type="ORF">BJD16_11365</name>
</gene>
<feature type="transmembrane region" description="Helical" evidence="1">
    <location>
        <begin position="146"/>
        <end position="164"/>
    </location>
</feature>
<evidence type="ECO:0000313" key="3">
    <source>
        <dbReference type="Proteomes" id="UP000179934"/>
    </source>
</evidence>
<evidence type="ECO:0000313" key="2">
    <source>
        <dbReference type="EMBL" id="OHY93886.1"/>
    </source>
</evidence>
<sequence>MIGLSGRYHNALFAACIFAGLLLSWLFSDHQLLTGDQTQMLYKGYLGAYEGVWLSYGNAASAVGNVPGSLSAWLIGGPLLLWDSPYAPMLLLLAMRLVGFLLFDAVIRQVFDDRVLNGNVLNSNVVRLLFLVLCWLNPWFQYESLLYNPSYLFLFSAMHCWSAWHMRERASFWHMIVHLLAIGMAMQLHYSWPLLAVMSTYLFWRRILKVSWSGVVVAALLIGASLIPYMLEAISNTAITQQADPEARQRYIGWGLVHVYPVLKSVLYWLRYGSWLFASKLVNDTQFIWLAGHEYLQLAAVWLWRVVIYGVGSATVLLAAKANWQLWRDLKSRLLRSDRVEVDGESWLGLYALAAVLAVLVSAALSPITFNYWHLMLIFPYALFPTLLLLVRWSRRYPQWVGKGLLAATLFCTAVNLIAACDSTKFSYQADYKTQVLEYLQEMKLQPGQ</sequence>
<feature type="transmembrane region" description="Helical" evidence="1">
    <location>
        <begin position="372"/>
        <end position="393"/>
    </location>
</feature>
<dbReference type="OrthoDB" id="5332564at2"/>
<keyword evidence="2" id="KW-0808">Transferase</keyword>
<dbReference type="Proteomes" id="UP000179934">
    <property type="component" value="Unassembled WGS sequence"/>
</dbReference>